<dbReference type="EMBL" id="CAJNOV010009821">
    <property type="protein sequence ID" value="CAF1380750.1"/>
    <property type="molecule type" value="Genomic_DNA"/>
</dbReference>
<sequence length="174" mass="19830">MYTIDNIIQAATSIPSLSSNVSSSTPVCHPHPTLQNQIPLAFHIPPYSSSLYNPPLPSQQHYHHSYPPQLQTLSQDEWDLILSLRMMKNLTVLPPFQAPPFEAYRQTRDTVSQQPLSSDQTGHQIQPSTNYTTKAASTHQYTSSTVTPQQLLYSQHTHYSTKQIQQLLHRHQQF</sequence>
<feature type="compositionally biased region" description="Polar residues" evidence="1">
    <location>
        <begin position="109"/>
        <end position="140"/>
    </location>
</feature>
<dbReference type="EMBL" id="CAJNOW010018010">
    <property type="protein sequence ID" value="CAF1661997.1"/>
    <property type="molecule type" value="Genomic_DNA"/>
</dbReference>
<comment type="caution">
    <text evidence="3">The sequence shown here is derived from an EMBL/GenBank/DDBJ whole genome shotgun (WGS) entry which is preliminary data.</text>
</comment>
<dbReference type="EMBL" id="CAJOBI010004482">
    <property type="protein sequence ID" value="CAF4003198.1"/>
    <property type="molecule type" value="Genomic_DNA"/>
</dbReference>
<evidence type="ECO:0000313" key="2">
    <source>
        <dbReference type="EMBL" id="CAF1380750.1"/>
    </source>
</evidence>
<dbReference type="AlphaFoldDB" id="A0A816FIQ6"/>
<name>A0A816FIQ6_9BILA</name>
<evidence type="ECO:0000313" key="8">
    <source>
        <dbReference type="Proteomes" id="UP000663834"/>
    </source>
</evidence>
<dbReference type="Proteomes" id="UP000681967">
    <property type="component" value="Unassembled WGS sequence"/>
</dbReference>
<dbReference type="Proteomes" id="UP000663855">
    <property type="component" value="Unassembled WGS sequence"/>
</dbReference>
<organism evidence="3 8">
    <name type="scientific">Rotaria magnacalcarata</name>
    <dbReference type="NCBI Taxonomy" id="392030"/>
    <lineage>
        <taxon>Eukaryota</taxon>
        <taxon>Metazoa</taxon>
        <taxon>Spiralia</taxon>
        <taxon>Gnathifera</taxon>
        <taxon>Rotifera</taxon>
        <taxon>Eurotatoria</taxon>
        <taxon>Bdelloidea</taxon>
        <taxon>Philodinida</taxon>
        <taxon>Philodinidae</taxon>
        <taxon>Rotaria</taxon>
    </lineage>
</organism>
<evidence type="ECO:0000313" key="4">
    <source>
        <dbReference type="EMBL" id="CAF2257833.1"/>
    </source>
</evidence>
<evidence type="ECO:0000313" key="3">
    <source>
        <dbReference type="EMBL" id="CAF1661997.1"/>
    </source>
</evidence>
<dbReference type="OrthoDB" id="10597686at2759"/>
<dbReference type="EMBL" id="CAJOBJ010001170">
    <property type="protein sequence ID" value="CAF3865279.1"/>
    <property type="molecule type" value="Genomic_DNA"/>
</dbReference>
<dbReference type="EMBL" id="CAJOBH010001538">
    <property type="protein sequence ID" value="CAF3860364.1"/>
    <property type="molecule type" value="Genomic_DNA"/>
</dbReference>
<evidence type="ECO:0000256" key="1">
    <source>
        <dbReference type="SAM" id="MobiDB-lite"/>
    </source>
</evidence>
<gene>
    <name evidence="5" type="ORF">BYL167_LOCUS6349</name>
    <name evidence="2" type="ORF">CJN711_LOCUS20933</name>
    <name evidence="6" type="ORF">GIL414_LOCUS4718</name>
    <name evidence="3" type="ORF">KQP761_LOCUS32266</name>
    <name evidence="4" type="ORF">MBJ925_LOCUS38330</name>
    <name evidence="7" type="ORF">SMN809_LOCUS12052</name>
</gene>
<feature type="region of interest" description="Disordered" evidence="1">
    <location>
        <begin position="106"/>
        <end position="140"/>
    </location>
</feature>
<protein>
    <submittedName>
        <fullName evidence="3">Uncharacterized protein</fullName>
    </submittedName>
</protein>
<dbReference type="Proteomes" id="UP000663834">
    <property type="component" value="Unassembled WGS sequence"/>
</dbReference>
<proteinExistence type="predicted"/>
<evidence type="ECO:0000313" key="5">
    <source>
        <dbReference type="EMBL" id="CAF3860364.1"/>
    </source>
</evidence>
<dbReference type="EMBL" id="CAJNRE010021421">
    <property type="protein sequence ID" value="CAF2257833.1"/>
    <property type="molecule type" value="Genomic_DNA"/>
</dbReference>
<dbReference type="Proteomes" id="UP000663824">
    <property type="component" value="Unassembled WGS sequence"/>
</dbReference>
<accession>A0A816FIQ6</accession>
<dbReference type="Proteomes" id="UP000676336">
    <property type="component" value="Unassembled WGS sequence"/>
</dbReference>
<evidence type="ECO:0000313" key="6">
    <source>
        <dbReference type="EMBL" id="CAF3865279.1"/>
    </source>
</evidence>
<dbReference type="Proteomes" id="UP000681720">
    <property type="component" value="Unassembled WGS sequence"/>
</dbReference>
<evidence type="ECO:0000313" key="7">
    <source>
        <dbReference type="EMBL" id="CAF4003198.1"/>
    </source>
</evidence>
<reference evidence="3" key="1">
    <citation type="submission" date="2021-02" db="EMBL/GenBank/DDBJ databases">
        <authorList>
            <person name="Nowell W R."/>
        </authorList>
    </citation>
    <scope>NUCLEOTIDE SEQUENCE</scope>
</reference>